<dbReference type="AlphaFoldDB" id="A0A915JNK3"/>
<dbReference type="WBParaSite" id="nRc.2.0.1.t27824-RA">
    <property type="protein sequence ID" value="nRc.2.0.1.t27824-RA"/>
    <property type="gene ID" value="nRc.2.0.1.g27824"/>
</dbReference>
<name>A0A915JNK3_ROMCU</name>
<dbReference type="Proteomes" id="UP000887565">
    <property type="component" value="Unplaced"/>
</dbReference>
<proteinExistence type="predicted"/>
<evidence type="ECO:0000313" key="1">
    <source>
        <dbReference type="Proteomes" id="UP000887565"/>
    </source>
</evidence>
<reference evidence="2" key="1">
    <citation type="submission" date="2022-11" db="UniProtKB">
        <authorList>
            <consortium name="WormBaseParasite"/>
        </authorList>
    </citation>
    <scope>IDENTIFICATION</scope>
</reference>
<keyword evidence="1" id="KW-1185">Reference proteome</keyword>
<sequence length="333" mass="37730">HNALWCQNILQYQLNQQRRRDFRDALCGLHIFYIYRNYEFIDMALEEVKFFLIEYSGAAAALVFFNDDGSGGVFLLLDKSRSCGVAAAQKGKNGRNGNPSGGADVGFGRRRRRFIADKSVNGSVVIVNFGGLCFVGDASDVRLNIAAAVGRRSIRRRTTRRLTSEIVDREILRRRFRSFKKFRKWATNAETYFGPATVRTARFVDGEGHFVRITHLNLGSTSLTSKPHLTSRHRPVFSTLTFKGTSTKWTCDRNSPCLAFKVITWPAIRLDWNFFNEALHVKLTHGGVVLILAAPFLTSWTNQQTVKVNVDLRAHLTTRLAASTGFKISYYFE</sequence>
<organism evidence="1 2">
    <name type="scientific">Romanomermis culicivorax</name>
    <name type="common">Nematode worm</name>
    <dbReference type="NCBI Taxonomy" id="13658"/>
    <lineage>
        <taxon>Eukaryota</taxon>
        <taxon>Metazoa</taxon>
        <taxon>Ecdysozoa</taxon>
        <taxon>Nematoda</taxon>
        <taxon>Enoplea</taxon>
        <taxon>Dorylaimia</taxon>
        <taxon>Mermithida</taxon>
        <taxon>Mermithoidea</taxon>
        <taxon>Mermithidae</taxon>
        <taxon>Romanomermis</taxon>
    </lineage>
</organism>
<accession>A0A915JNK3</accession>
<protein>
    <submittedName>
        <fullName evidence="2">Uncharacterized protein</fullName>
    </submittedName>
</protein>
<evidence type="ECO:0000313" key="2">
    <source>
        <dbReference type="WBParaSite" id="nRc.2.0.1.t27824-RA"/>
    </source>
</evidence>